<reference evidence="9 10" key="1">
    <citation type="submission" date="2018-03" db="EMBL/GenBank/DDBJ databases">
        <title>Comparative genomics illustrates the genes involved in a hyperalkaliphilic mechanisms of Serpentinomonas isolated from highly-alkaline calcium-rich serpentinized springs.</title>
        <authorList>
            <person name="Suzuki S."/>
            <person name="Ishii S."/>
            <person name="Walworth N."/>
            <person name="Bird L."/>
            <person name="Kuenen J.G."/>
            <person name="Nealson K.H."/>
        </authorList>
    </citation>
    <scope>NUCLEOTIDE SEQUENCE [LARGE SCALE GENOMIC DNA]</scope>
    <source>
        <strain evidence="9 10">P1</strain>
    </source>
</reference>
<dbReference type="Pfam" id="PF00005">
    <property type="entry name" value="ABC_tran"/>
    <property type="match status" value="1"/>
</dbReference>
<dbReference type="PANTHER" id="PTHR24220">
    <property type="entry name" value="IMPORT ATP-BINDING PROTEIN"/>
    <property type="match status" value="1"/>
</dbReference>
<dbReference type="CDD" id="cd03255">
    <property type="entry name" value="ABC_MJ0796_LolCDE_FtsE"/>
    <property type="match status" value="1"/>
</dbReference>
<dbReference type="SUPFAM" id="SSF52540">
    <property type="entry name" value="P-loop containing nucleoside triphosphate hydrolases"/>
    <property type="match status" value="1"/>
</dbReference>
<keyword evidence="4 9" id="KW-0067">ATP-binding</keyword>
<dbReference type="GO" id="GO:0005524">
    <property type="term" value="F:ATP binding"/>
    <property type="evidence" value="ECO:0007669"/>
    <property type="project" value="UniProtKB-KW"/>
</dbReference>
<dbReference type="GO" id="GO:0022857">
    <property type="term" value="F:transmembrane transporter activity"/>
    <property type="evidence" value="ECO:0007669"/>
    <property type="project" value="TreeGrafter"/>
</dbReference>
<dbReference type="InterPro" id="IPR017871">
    <property type="entry name" value="ABC_transporter-like_CS"/>
</dbReference>
<dbReference type="OrthoDB" id="9802264at2"/>
<evidence type="ECO:0000256" key="4">
    <source>
        <dbReference type="ARBA" id="ARBA00022840"/>
    </source>
</evidence>
<keyword evidence="5" id="KW-0472">Membrane</keyword>
<keyword evidence="5" id="KW-1133">Transmembrane helix</keyword>
<evidence type="ECO:0000313" key="9">
    <source>
        <dbReference type="EMBL" id="PRD66240.1"/>
    </source>
</evidence>
<keyword evidence="6" id="KW-0046">Antibiotic resistance</keyword>
<dbReference type="InterPro" id="IPR017911">
    <property type="entry name" value="MacB-like_ATP-bd"/>
</dbReference>
<evidence type="ECO:0000256" key="1">
    <source>
        <dbReference type="ARBA" id="ARBA00022448"/>
    </source>
</evidence>
<evidence type="ECO:0000256" key="3">
    <source>
        <dbReference type="ARBA" id="ARBA00022741"/>
    </source>
</evidence>
<evidence type="ECO:0000259" key="8">
    <source>
        <dbReference type="PROSITE" id="PS50893"/>
    </source>
</evidence>
<keyword evidence="5" id="KW-0812">Transmembrane</keyword>
<dbReference type="AlphaFoldDB" id="A0A2S9K704"/>
<dbReference type="SMART" id="SM00382">
    <property type="entry name" value="AAA"/>
    <property type="match status" value="1"/>
</dbReference>
<proteinExistence type="inferred from homology"/>
<dbReference type="FunFam" id="3.40.50.300:FF:000032">
    <property type="entry name" value="Export ABC transporter ATP-binding protein"/>
    <property type="match status" value="1"/>
</dbReference>
<sequence length="260" mass="28074">MTSTVATPGRADPAQPLIRLRGISKTYGSGQTAFQALKSVNLDIQAGEFVAIMGPSGSGKSTTMNILGGLDQPSGGRYLFRGVEVQSLARDERARLRRRYFGFVFQGFNLLARTSALENVELPLVYRGEPAASRHAAAQKALEQVGLLPWAGHTPAELSGGQQQRVAIARAIVTQPQVLLADEPTGNLDSQRGHEIMELIQRLNLEQGITVLMVTHEADIAAYAGRIVRFVDGRIESDRLNPDRVGLQPVRADAAATEAH</sequence>
<keyword evidence="2" id="KW-1003">Cell membrane</keyword>
<dbReference type="PROSITE" id="PS00211">
    <property type="entry name" value="ABC_TRANSPORTER_1"/>
    <property type="match status" value="1"/>
</dbReference>
<dbReference type="Proteomes" id="UP000238589">
    <property type="component" value="Unassembled WGS sequence"/>
</dbReference>
<evidence type="ECO:0000256" key="7">
    <source>
        <dbReference type="ARBA" id="ARBA00038388"/>
    </source>
</evidence>
<dbReference type="GO" id="GO:0098796">
    <property type="term" value="C:membrane protein complex"/>
    <property type="evidence" value="ECO:0007669"/>
    <property type="project" value="UniProtKB-ARBA"/>
</dbReference>
<dbReference type="Gene3D" id="3.40.50.300">
    <property type="entry name" value="P-loop containing nucleotide triphosphate hydrolases"/>
    <property type="match status" value="1"/>
</dbReference>
<dbReference type="GO" id="GO:0046677">
    <property type="term" value="P:response to antibiotic"/>
    <property type="evidence" value="ECO:0007669"/>
    <property type="project" value="UniProtKB-KW"/>
</dbReference>
<keyword evidence="1" id="KW-0813">Transport</keyword>
<evidence type="ECO:0000256" key="2">
    <source>
        <dbReference type="ARBA" id="ARBA00022475"/>
    </source>
</evidence>
<dbReference type="InterPro" id="IPR015854">
    <property type="entry name" value="ABC_transpr_LolD-like"/>
</dbReference>
<dbReference type="PANTHER" id="PTHR24220:SF86">
    <property type="entry name" value="ABC TRANSPORTER ABCH.1"/>
    <property type="match status" value="1"/>
</dbReference>
<evidence type="ECO:0000256" key="6">
    <source>
        <dbReference type="ARBA" id="ARBA00023251"/>
    </source>
</evidence>
<organism evidence="9 10">
    <name type="scientific">Malikia granosa</name>
    <dbReference type="NCBI Taxonomy" id="263067"/>
    <lineage>
        <taxon>Bacteria</taxon>
        <taxon>Pseudomonadati</taxon>
        <taxon>Pseudomonadota</taxon>
        <taxon>Betaproteobacteria</taxon>
        <taxon>Burkholderiales</taxon>
        <taxon>Comamonadaceae</taxon>
        <taxon>Malikia</taxon>
    </lineage>
</organism>
<dbReference type="GO" id="GO:0005886">
    <property type="term" value="C:plasma membrane"/>
    <property type="evidence" value="ECO:0007669"/>
    <property type="project" value="TreeGrafter"/>
</dbReference>
<dbReference type="InterPro" id="IPR003439">
    <property type="entry name" value="ABC_transporter-like_ATP-bd"/>
</dbReference>
<dbReference type="PROSITE" id="PS50893">
    <property type="entry name" value="ABC_TRANSPORTER_2"/>
    <property type="match status" value="1"/>
</dbReference>
<dbReference type="GO" id="GO:0016887">
    <property type="term" value="F:ATP hydrolysis activity"/>
    <property type="evidence" value="ECO:0007669"/>
    <property type="project" value="InterPro"/>
</dbReference>
<feature type="domain" description="ABC transporter" evidence="8">
    <location>
        <begin position="18"/>
        <end position="257"/>
    </location>
</feature>
<comment type="caution">
    <text evidence="9">The sequence shown here is derived from an EMBL/GenBank/DDBJ whole genome shotgun (WGS) entry which is preliminary data.</text>
</comment>
<accession>A0A2S9K704</accession>
<dbReference type="InterPro" id="IPR003593">
    <property type="entry name" value="AAA+_ATPase"/>
</dbReference>
<evidence type="ECO:0000256" key="5">
    <source>
        <dbReference type="ARBA" id="ARBA00022989"/>
    </source>
</evidence>
<dbReference type="RefSeq" id="WP_105747545.1">
    <property type="nucleotide sequence ID" value="NZ_PVLQ01000015.1"/>
</dbReference>
<evidence type="ECO:0000313" key="10">
    <source>
        <dbReference type="Proteomes" id="UP000238589"/>
    </source>
</evidence>
<comment type="similarity">
    <text evidence="7">Belongs to the ABC transporter superfamily. Macrolide exporter (TC 3.A.1.122) family.</text>
</comment>
<dbReference type="EMBL" id="PVLQ01000015">
    <property type="protein sequence ID" value="PRD66240.1"/>
    <property type="molecule type" value="Genomic_DNA"/>
</dbReference>
<keyword evidence="3" id="KW-0547">Nucleotide-binding</keyword>
<keyword evidence="10" id="KW-1185">Reference proteome</keyword>
<name>A0A2S9K704_9BURK</name>
<dbReference type="InterPro" id="IPR027417">
    <property type="entry name" value="P-loop_NTPase"/>
</dbReference>
<gene>
    <name evidence="9" type="ORF">C6P64_05260</name>
</gene>
<protein>
    <submittedName>
        <fullName evidence="9">Macrolide ABC transporter ATP-binding protein</fullName>
    </submittedName>
</protein>